<reference evidence="7 8" key="1">
    <citation type="journal article" date="2021" name="Cell">
        <title>Tracing the genetic footprints of vertebrate landing in non-teleost ray-finned fishes.</title>
        <authorList>
            <person name="Bi X."/>
            <person name="Wang K."/>
            <person name="Yang L."/>
            <person name="Pan H."/>
            <person name="Jiang H."/>
            <person name="Wei Q."/>
            <person name="Fang M."/>
            <person name="Yu H."/>
            <person name="Zhu C."/>
            <person name="Cai Y."/>
            <person name="He Y."/>
            <person name="Gan X."/>
            <person name="Zeng H."/>
            <person name="Yu D."/>
            <person name="Zhu Y."/>
            <person name="Jiang H."/>
            <person name="Qiu Q."/>
            <person name="Yang H."/>
            <person name="Zhang Y.E."/>
            <person name="Wang W."/>
            <person name="Zhu M."/>
            <person name="He S."/>
            <person name="Zhang G."/>
        </authorList>
    </citation>
    <scope>NUCLEOTIDE SEQUENCE [LARGE SCALE GENOMIC DNA]</scope>
    <source>
        <strain evidence="7">Bchr_013</strain>
    </source>
</reference>
<dbReference type="Gene3D" id="3.40.50.1240">
    <property type="entry name" value="Phosphoglycerate mutase-like"/>
    <property type="match status" value="1"/>
</dbReference>
<feature type="region of interest" description="Disordered" evidence="6">
    <location>
        <begin position="202"/>
        <end position="233"/>
    </location>
</feature>
<feature type="non-terminal residue" evidence="7">
    <location>
        <position position="1"/>
    </location>
</feature>
<comment type="similarity">
    <text evidence="1">Belongs to the histidine acid phosphatase family.</text>
</comment>
<dbReference type="Proteomes" id="UP000886611">
    <property type="component" value="Unassembled WGS sequence"/>
</dbReference>
<dbReference type="Pfam" id="PF00328">
    <property type="entry name" value="His_Phos_2"/>
    <property type="match status" value="1"/>
</dbReference>
<organism evidence="7 8">
    <name type="scientific">Polypterus senegalus</name>
    <name type="common">Senegal bichir</name>
    <dbReference type="NCBI Taxonomy" id="55291"/>
    <lineage>
        <taxon>Eukaryota</taxon>
        <taxon>Metazoa</taxon>
        <taxon>Chordata</taxon>
        <taxon>Craniata</taxon>
        <taxon>Vertebrata</taxon>
        <taxon>Euteleostomi</taxon>
        <taxon>Actinopterygii</taxon>
        <taxon>Polypteriformes</taxon>
        <taxon>Polypteridae</taxon>
        <taxon>Polypterus</taxon>
    </lineage>
</organism>
<feature type="non-terminal residue" evidence="7">
    <location>
        <position position="584"/>
    </location>
</feature>
<sequence length="584" mass="66086">MIKDMPRKGTGRNQDLAQSSKVIFNKRVHLIPSTPLKDERQSSKSRKRIIPILYTEPPGINPIYEAYAYCNIPNKTEHGVEGVPSIRSLPRPSAEVSAAFLAALRAPHKVFPPALPGVAEVPGSQDNKALGRRLAVATGPYRAGLPCPVPEAPCLTRTDAPTLSGGGTHPPLALQGVPAGLQPQPRTVRDTPASGRRLAVATGGPYRAGLPSPRPVVPNRTRTDAPSRNPSHPQLATFIKHMSKPTKVNMDNVLSSLPRFPSHFVCEMGELTQTGIVQHLQNGKLLRHTYIEKHKLIPDNWNKQHLYVESTGKSRTLQSGLALLFGLLPEFDWQKVHFRHQWSTIFCASNCDCPMRNHYLEEEQRRQYNFRVKNNLLEQTYVDMARIIGIPTRQLRAANPIDSLLCHFCHNITFPCTQAGCISLEHFTVIKSHQLDDEKDRQEKMVYYKYSLLAIHPLLNQTVTRMQKFAENQNNEVFALYSAHDVTIAPLLNALGLPEARFPRFAARIVFELWRGPRDKKRLYIRILYNGDDVTFHTTFCRKHNRHSGQPLCPLQNFVNFVKKDMFAIFNSTNYYDACHRRVF</sequence>
<evidence type="ECO:0000256" key="2">
    <source>
        <dbReference type="ARBA" id="ARBA00022801"/>
    </source>
</evidence>
<dbReference type="GO" id="GO:0050650">
    <property type="term" value="P:chondroitin sulfate proteoglycan biosynthetic process"/>
    <property type="evidence" value="ECO:0007669"/>
    <property type="project" value="TreeGrafter"/>
</dbReference>
<evidence type="ECO:0000256" key="4">
    <source>
        <dbReference type="ARBA" id="ARBA00040357"/>
    </source>
</evidence>
<evidence type="ECO:0000256" key="6">
    <source>
        <dbReference type="SAM" id="MobiDB-lite"/>
    </source>
</evidence>
<dbReference type="EMBL" id="JAATIS010004040">
    <property type="protein sequence ID" value="KAG2462569.1"/>
    <property type="molecule type" value="Genomic_DNA"/>
</dbReference>
<evidence type="ECO:0000313" key="8">
    <source>
        <dbReference type="Proteomes" id="UP000886611"/>
    </source>
</evidence>
<dbReference type="PANTHER" id="PTHR11567">
    <property type="entry name" value="ACID PHOSPHATASE-RELATED"/>
    <property type="match status" value="1"/>
</dbReference>
<dbReference type="AlphaFoldDB" id="A0A8X8BPV1"/>
<dbReference type="InterPro" id="IPR029033">
    <property type="entry name" value="His_PPase_superfam"/>
</dbReference>
<comment type="catalytic activity">
    <reaction evidence="3">
        <text>3-O-[beta-D-GlcA-(1-&gt;3)-beta-D-Gal-(1-&gt;3)-beta-D-Gal-(1-&gt;4)-beta-D-2-O-P-Xyl]-L-seryl-[protein] + H2O = 3-O-(beta-D-GlcA-(1-&gt;3)-beta-D-Gal-(1-&gt;3)-beta-D-Gal-(1-&gt;4)-beta-D-Xyl)-L-seryl-[protein] + phosphate</text>
        <dbReference type="Rhea" id="RHEA:56512"/>
        <dbReference type="Rhea" id="RHEA-COMP:12573"/>
        <dbReference type="Rhea" id="RHEA-COMP:14559"/>
        <dbReference type="ChEBI" id="CHEBI:15377"/>
        <dbReference type="ChEBI" id="CHEBI:43474"/>
        <dbReference type="ChEBI" id="CHEBI:132093"/>
        <dbReference type="ChEBI" id="CHEBI:140495"/>
    </reaction>
</comment>
<dbReference type="GO" id="GO:0005794">
    <property type="term" value="C:Golgi apparatus"/>
    <property type="evidence" value="ECO:0007669"/>
    <property type="project" value="TreeGrafter"/>
</dbReference>
<name>A0A8X8BPV1_POLSE</name>
<dbReference type="InterPro" id="IPR000560">
    <property type="entry name" value="His_Pase_clade-2"/>
</dbReference>
<dbReference type="GO" id="GO:0016791">
    <property type="term" value="F:phosphatase activity"/>
    <property type="evidence" value="ECO:0007669"/>
    <property type="project" value="TreeGrafter"/>
</dbReference>
<dbReference type="CDD" id="cd07061">
    <property type="entry name" value="HP_HAP_like"/>
    <property type="match status" value="1"/>
</dbReference>
<gene>
    <name evidence="7" type="primary">Pxylp1</name>
    <name evidence="7" type="ORF">GTO96_0000683</name>
</gene>
<dbReference type="InterPro" id="IPR050645">
    <property type="entry name" value="Histidine_acid_phosphatase"/>
</dbReference>
<dbReference type="SUPFAM" id="SSF53254">
    <property type="entry name" value="Phosphoglycerate mutase-like"/>
    <property type="match status" value="1"/>
</dbReference>
<evidence type="ECO:0000256" key="1">
    <source>
        <dbReference type="ARBA" id="ARBA00005375"/>
    </source>
</evidence>
<protein>
    <recommendedName>
        <fullName evidence="4">2-phosphoxylose phosphatase 1</fullName>
    </recommendedName>
    <alternativeName>
        <fullName evidence="5">Acid phosphatase-like protein 2</fullName>
    </alternativeName>
</protein>
<evidence type="ECO:0000256" key="5">
    <source>
        <dbReference type="ARBA" id="ARBA00041499"/>
    </source>
</evidence>
<dbReference type="PANTHER" id="PTHR11567:SF110">
    <property type="entry name" value="2-PHOSPHOXYLOSE PHOSPHATASE 1"/>
    <property type="match status" value="1"/>
</dbReference>
<keyword evidence="2" id="KW-0378">Hydrolase</keyword>
<evidence type="ECO:0000256" key="3">
    <source>
        <dbReference type="ARBA" id="ARBA00036311"/>
    </source>
</evidence>
<feature type="compositionally biased region" description="Polar residues" evidence="6">
    <location>
        <begin position="224"/>
        <end position="233"/>
    </location>
</feature>
<keyword evidence="8" id="KW-1185">Reference proteome</keyword>
<evidence type="ECO:0000313" key="7">
    <source>
        <dbReference type="EMBL" id="KAG2462569.1"/>
    </source>
</evidence>
<accession>A0A8X8BPV1</accession>
<proteinExistence type="inferred from homology"/>
<comment type="caution">
    <text evidence="7">The sequence shown here is derived from an EMBL/GenBank/DDBJ whole genome shotgun (WGS) entry which is preliminary data.</text>
</comment>
<dbReference type="GO" id="GO:0006024">
    <property type="term" value="P:glycosaminoglycan biosynthetic process"/>
    <property type="evidence" value="ECO:0007669"/>
    <property type="project" value="TreeGrafter"/>
</dbReference>